<proteinExistence type="predicted"/>
<name>A0A2P6NIM0_9EUKA</name>
<dbReference type="Pfam" id="PF20412">
    <property type="entry name" value="RALGAPB_N"/>
    <property type="match status" value="1"/>
</dbReference>
<organism evidence="5 6">
    <name type="scientific">Planoprotostelium fungivorum</name>
    <dbReference type="NCBI Taxonomy" id="1890364"/>
    <lineage>
        <taxon>Eukaryota</taxon>
        <taxon>Amoebozoa</taxon>
        <taxon>Evosea</taxon>
        <taxon>Variosea</taxon>
        <taxon>Cavosteliida</taxon>
        <taxon>Cavosteliaceae</taxon>
        <taxon>Planoprotostelium</taxon>
    </lineage>
</organism>
<keyword evidence="6" id="KW-1185">Reference proteome</keyword>
<dbReference type="PANTHER" id="PTHR21344">
    <property type="entry name" value="RAL GTPASE-ACTIVATING PROTEIN SUBUNIT BETA"/>
    <property type="match status" value="1"/>
</dbReference>
<dbReference type="FunCoup" id="A0A2P6NIM0">
    <property type="interactions" value="122"/>
</dbReference>
<feature type="compositionally biased region" description="Low complexity" evidence="2">
    <location>
        <begin position="1692"/>
        <end position="1731"/>
    </location>
</feature>
<dbReference type="InterPro" id="IPR039930">
    <property type="entry name" value="RALGAPB"/>
</dbReference>
<dbReference type="SUPFAM" id="SSF111347">
    <property type="entry name" value="Rap/Ran-GAP"/>
    <property type="match status" value="1"/>
</dbReference>
<dbReference type="Gene3D" id="3.40.50.11210">
    <property type="entry name" value="Rap/Ran-GAP"/>
    <property type="match status" value="1"/>
</dbReference>
<keyword evidence="3" id="KW-0812">Transmembrane</keyword>
<accession>A0A2P6NIM0</accession>
<dbReference type="FunFam" id="3.40.50.11210:FF:000001">
    <property type="entry name" value="Ral GTPase-activating protein subunit alpha-1 isoform 1"/>
    <property type="match status" value="1"/>
</dbReference>
<dbReference type="InParanoid" id="A0A2P6NIM0"/>
<dbReference type="GO" id="GO:0051056">
    <property type="term" value="P:regulation of small GTPase mediated signal transduction"/>
    <property type="evidence" value="ECO:0007669"/>
    <property type="project" value="InterPro"/>
</dbReference>
<evidence type="ECO:0000256" key="3">
    <source>
        <dbReference type="SAM" id="Phobius"/>
    </source>
</evidence>
<dbReference type="InterPro" id="IPR035974">
    <property type="entry name" value="Rap/Ran-GAP_sf"/>
</dbReference>
<dbReference type="Pfam" id="PF02145">
    <property type="entry name" value="Rap_GAP"/>
    <property type="match status" value="1"/>
</dbReference>
<dbReference type="EMBL" id="MDYQ01000075">
    <property type="protein sequence ID" value="PRP83806.1"/>
    <property type="molecule type" value="Genomic_DNA"/>
</dbReference>
<evidence type="ECO:0000259" key="4">
    <source>
        <dbReference type="PROSITE" id="PS50085"/>
    </source>
</evidence>
<protein>
    <submittedName>
        <fullName evidence="5">Ral GTPase-activating protein subunit alpha-2</fullName>
    </submittedName>
</protein>
<keyword evidence="3" id="KW-0472">Membrane</keyword>
<dbReference type="PROSITE" id="PS50085">
    <property type="entry name" value="RAPGAP"/>
    <property type="match status" value="1"/>
</dbReference>
<dbReference type="InterPro" id="IPR046859">
    <property type="entry name" value="RGPA/RALGAPB_N"/>
</dbReference>
<dbReference type="Proteomes" id="UP000241769">
    <property type="component" value="Unassembled WGS sequence"/>
</dbReference>
<feature type="region of interest" description="Disordered" evidence="2">
    <location>
        <begin position="1672"/>
        <end position="1810"/>
    </location>
</feature>
<dbReference type="PANTHER" id="PTHR21344:SF1">
    <property type="entry name" value="RAL GTPASE-ACTIVATING PROTEIN SUBUNIT BETA"/>
    <property type="match status" value="1"/>
</dbReference>
<dbReference type="InterPro" id="IPR000331">
    <property type="entry name" value="Rap/Ran_GAP_dom"/>
</dbReference>
<gene>
    <name evidence="5" type="ORF">PROFUN_08921</name>
</gene>
<sequence length="1810" mass="203627">MPPRDPRDRLHSDSSSIQIFAVKMVLAPCVELQQFSVARFIIIFGCQLTTSLAFLAGLSVMVLWTLLSIKFLYEDAAYIFHLENVTHWYRANRKIQWMGKFLAFVTFVQVTQFISHKGKDMLVCHPEGLVSLEPFLDSISLFLTRLFDKNEFGSEAERAAYTSVSSTLSTHLLFFTSLFRGFNFGQSCDISKVIVRKSRILQLGKQRQRQTSRSADDMNTPRKWNAVLTKDKEKPTVKFRGLQTFFAESSEEDQKKFLVDHYENVFLVLHEYFTAKEQSFSKGRHLSNLLFLLDVLQKICVQLPSIINSSWQLSSISTIIHKGLYRHNQHEVRAASLSLLMCFIEALQNSITPNLLDEFATAVPLEVFVKEGEKVNFQFPPPTDSVTQILFPSATAPTMQESLTLLDGVILKFISETSHFLFWFDLFKTKYLVTFYPAVFKELRLLDKYHETGFHPICPPHIQQTVIGRLSFWAGKPGLFSILWDPNANSLIMMELHRNSCLLPLVDAATMKLSTKIFRTWLMSGKNKPLGDQIQQLWQHFMTNLSLIFLLDSTPEQVDEHHKLCRELVHIFTQFATDFSDQLSNETWEKLQYTLLSAAFDLLNKASPQSSQYSKTTFDLLNAVEEEGGKTFGDLLFGSLYFVWLRSQKVTEDMWQDLSRKVASLVNWRANVLQWKEKVIQLTSILRDHMYPVDPQNDSQNRSPDFSTPNVPVTIKSIEAANFVPDTRLTSLTWTKESIHNTWLTLLFILGDITSITDPASYELTMSCVSETINILINAQLLLPLREAPPLPLMKIFLPWLIESCVYNERQVKGLILAYRALCKIFLGGYLFFIHSQNRDHYLSHFYRIGLNNVKSEVICEIIQHSASIFLCDLPGVAVLIPDYLREIEVLSAPVARRSNVEIKRYALLIVNSLICHPNHYHGLEYPIIATPKPYEVNKSASMTTEDVKEKITRILINILNNPNETDEVLMISICGAVAWIFEEIAHPNPRMNYVSKFIESLIEQSEHANINASRLASDSLSDVASLVPVLLKVDRDVVVTMLLSVADRITWIIGKNGPEQQVVQLLYCMRDIVLNDDGSLLSDLAVAEKVFKTVEISLLGGLVSTTGELSLNPGAGPGGDNAKDSSKFRIFSKDSKQKNQHAMGTLPRVHKRYQDSLDDLLSKSINSLDTRDAAETVLLQLLNFHNNFPSPGGAETTSGRDEEYDKSKTMYFSYEDTTILAFSEEDNGTGARTCKIVIRDSTGQYVWKAEPIMDDAPTVHEVNSKSIIQALGQGDIPPSKIRYSPYRVSCLQPKGPGEEFEPVPLNTYPYSSKMNGIDVMEQTLKYLEGDDNGPKCFGWDAIFGDTSNYLELASGLQSSLDNILKQSEVEADKGSIIHPNEDAAREKVTETSVLQYSRMFLSQMGFLDDRHHKLNALHTPSRLFKQLRDLDLMATREHFRVAVVYVGAGQETSQTIMENSHGSPLYQEFLEGLGWSVDLNVHVGFSGSLSKNNPLHPTAPPYYATPSTETIFQVLSQVKAGVGAPLERRRLLASCSAHIIWSEHEREYKPDCLVSTDCQAGKIHIVIYPLPDGLFRVGVLRRQEIPFFGPLMDGMLLSKSVLCELIRQTVVNGVRRLRQLTNLVQRPVRARRQTIREIIKENRSNKSVEAFLQNLYPIAYDFNAKNETEEASPSAHLLCASPQPTPPGTSPPTTTSQSPVKSTTPSVVEITPNISPNTSSSSFTGSGPSPLVKSPSNSTLRGGRSRPAGGNFGTQLSPERMDAEVTPLERLERSESVGSAREARSPPSTSWLGSSMPGGKPQTKGGFLR</sequence>
<evidence type="ECO:0000313" key="5">
    <source>
        <dbReference type="EMBL" id="PRP83806.1"/>
    </source>
</evidence>
<feature type="domain" description="Rap-GAP" evidence="4">
    <location>
        <begin position="1428"/>
        <end position="1639"/>
    </location>
</feature>
<feature type="compositionally biased region" description="Basic and acidic residues" evidence="2">
    <location>
        <begin position="1760"/>
        <end position="1776"/>
    </location>
</feature>
<dbReference type="GO" id="GO:0005096">
    <property type="term" value="F:GTPase activator activity"/>
    <property type="evidence" value="ECO:0007669"/>
    <property type="project" value="UniProtKB-KW"/>
</dbReference>
<keyword evidence="3" id="KW-1133">Transmembrane helix</keyword>
<evidence type="ECO:0000313" key="6">
    <source>
        <dbReference type="Proteomes" id="UP000241769"/>
    </source>
</evidence>
<comment type="caution">
    <text evidence="5">The sequence shown here is derived from an EMBL/GenBank/DDBJ whole genome shotgun (WGS) entry which is preliminary data.</text>
</comment>
<reference evidence="5 6" key="1">
    <citation type="journal article" date="2018" name="Genome Biol. Evol.">
        <title>Multiple Roots of Fruiting Body Formation in Amoebozoa.</title>
        <authorList>
            <person name="Hillmann F."/>
            <person name="Forbes G."/>
            <person name="Novohradska S."/>
            <person name="Ferling I."/>
            <person name="Riege K."/>
            <person name="Groth M."/>
            <person name="Westermann M."/>
            <person name="Marz M."/>
            <person name="Spaller T."/>
            <person name="Winckler T."/>
            <person name="Schaap P."/>
            <person name="Glockner G."/>
        </authorList>
    </citation>
    <scope>NUCLEOTIDE SEQUENCE [LARGE SCALE GENOMIC DNA]</scope>
    <source>
        <strain evidence="5 6">Jena</strain>
    </source>
</reference>
<keyword evidence="1" id="KW-0343">GTPase activation</keyword>
<feature type="transmembrane region" description="Helical" evidence="3">
    <location>
        <begin position="40"/>
        <end position="67"/>
    </location>
</feature>
<dbReference type="OrthoDB" id="19311at2759"/>
<evidence type="ECO:0000256" key="1">
    <source>
        <dbReference type="ARBA" id="ARBA00022468"/>
    </source>
</evidence>
<evidence type="ECO:0000256" key="2">
    <source>
        <dbReference type="SAM" id="MobiDB-lite"/>
    </source>
</evidence>